<dbReference type="SUPFAM" id="SSF51182">
    <property type="entry name" value="RmlC-like cupins"/>
    <property type="match status" value="1"/>
</dbReference>
<dbReference type="InterPro" id="IPR014710">
    <property type="entry name" value="RmlC-like_jellyroll"/>
</dbReference>
<keyword evidence="1" id="KW-0479">Metal-binding</keyword>
<protein>
    <submittedName>
        <fullName evidence="3">Cupin</fullName>
    </submittedName>
</protein>
<dbReference type="PANTHER" id="PTHR35848:SF6">
    <property type="entry name" value="CUPIN TYPE-2 DOMAIN-CONTAINING PROTEIN"/>
    <property type="match status" value="1"/>
</dbReference>
<accession>A0ABQ3SY87</accession>
<comment type="caution">
    <text evidence="3">The sequence shown here is derived from an EMBL/GenBank/DDBJ whole genome shotgun (WGS) entry which is preliminary data.</text>
</comment>
<dbReference type="EMBL" id="BNEC01000005">
    <property type="protein sequence ID" value="GHI73072.1"/>
    <property type="molecule type" value="Genomic_DNA"/>
</dbReference>
<sequence length="122" mass="13758">MLTQPLDREGLTHENGLDAQRLLPWPELNAPFEGSWCVIRPGTASTAHAHHEYEIFIAVAGTAVLESQGVRKPFTTGDIVHFTPGSDHRVINESDEDFEMYSVWWDLDMTQRFAARHQGVQA</sequence>
<dbReference type="Pfam" id="PF07883">
    <property type="entry name" value="Cupin_2"/>
    <property type="match status" value="1"/>
</dbReference>
<dbReference type="Proteomes" id="UP000613974">
    <property type="component" value="Unassembled WGS sequence"/>
</dbReference>
<organism evidence="3 4">
    <name type="scientific">Streptomyces nojiriensis</name>
    <dbReference type="NCBI Taxonomy" id="66374"/>
    <lineage>
        <taxon>Bacteria</taxon>
        <taxon>Bacillati</taxon>
        <taxon>Actinomycetota</taxon>
        <taxon>Actinomycetes</taxon>
        <taxon>Kitasatosporales</taxon>
        <taxon>Streptomycetaceae</taxon>
        <taxon>Streptomyces</taxon>
    </lineage>
</organism>
<dbReference type="PANTHER" id="PTHR35848">
    <property type="entry name" value="OXALATE-BINDING PROTEIN"/>
    <property type="match status" value="1"/>
</dbReference>
<dbReference type="InterPro" id="IPR051610">
    <property type="entry name" value="GPI/OXD"/>
</dbReference>
<evidence type="ECO:0000313" key="3">
    <source>
        <dbReference type="EMBL" id="GHI73072.1"/>
    </source>
</evidence>
<proteinExistence type="predicted"/>
<reference evidence="4" key="1">
    <citation type="submission" date="2023-07" db="EMBL/GenBank/DDBJ databases">
        <title>Whole genome shotgun sequence of Streptomyces nojiriensis NBRC 13794.</title>
        <authorList>
            <person name="Komaki H."/>
            <person name="Tamura T."/>
        </authorList>
    </citation>
    <scope>NUCLEOTIDE SEQUENCE [LARGE SCALE GENOMIC DNA]</scope>
    <source>
        <strain evidence="4">NBRC 13794</strain>
    </source>
</reference>
<keyword evidence="4" id="KW-1185">Reference proteome</keyword>
<evidence type="ECO:0000313" key="4">
    <source>
        <dbReference type="Proteomes" id="UP000613974"/>
    </source>
</evidence>
<dbReference type="GeneID" id="95591318"/>
<dbReference type="CDD" id="cd06988">
    <property type="entry name" value="cupin_DddK"/>
    <property type="match status" value="1"/>
</dbReference>
<name>A0ABQ3SY87_9ACTN</name>
<evidence type="ECO:0000256" key="1">
    <source>
        <dbReference type="ARBA" id="ARBA00022723"/>
    </source>
</evidence>
<dbReference type="InterPro" id="IPR011051">
    <property type="entry name" value="RmlC_Cupin_sf"/>
</dbReference>
<dbReference type="InterPro" id="IPR013096">
    <property type="entry name" value="Cupin_2"/>
</dbReference>
<dbReference type="Gene3D" id="2.60.120.10">
    <property type="entry name" value="Jelly Rolls"/>
    <property type="match status" value="1"/>
</dbReference>
<feature type="domain" description="Cupin type-2" evidence="2">
    <location>
        <begin position="37"/>
        <end position="104"/>
    </location>
</feature>
<gene>
    <name evidence="3" type="ORF">Snoj_69900</name>
</gene>
<dbReference type="RefSeq" id="WP_189738060.1">
    <property type="nucleotide sequence ID" value="NZ_BMRL01000006.1"/>
</dbReference>
<evidence type="ECO:0000259" key="2">
    <source>
        <dbReference type="Pfam" id="PF07883"/>
    </source>
</evidence>